<keyword evidence="1" id="KW-0472">Membrane</keyword>
<gene>
    <name evidence="2" type="ORF">SAMN05421847_1371</name>
</gene>
<dbReference type="RefSeq" id="WP_103913345.1">
    <property type="nucleotide sequence ID" value="NZ_FNUS01000002.1"/>
</dbReference>
<reference evidence="3" key="1">
    <citation type="submission" date="2016-10" db="EMBL/GenBank/DDBJ databases">
        <authorList>
            <person name="Varghese N."/>
            <person name="Submissions S."/>
        </authorList>
    </citation>
    <scope>NUCLEOTIDE SEQUENCE [LARGE SCALE GENOMIC DNA]</scope>
    <source>
        <strain evidence="3">DSM 21580</strain>
    </source>
</reference>
<dbReference type="EMBL" id="FNUS01000002">
    <property type="protein sequence ID" value="SEG04191.1"/>
    <property type="molecule type" value="Genomic_DNA"/>
</dbReference>
<dbReference type="Pfam" id="PF18926">
    <property type="entry name" value="DUF5676"/>
    <property type="match status" value="1"/>
</dbReference>
<keyword evidence="1" id="KW-1133">Transmembrane helix</keyword>
<evidence type="ECO:0000313" key="3">
    <source>
        <dbReference type="Proteomes" id="UP000236738"/>
    </source>
</evidence>
<evidence type="ECO:0000313" key="2">
    <source>
        <dbReference type="EMBL" id="SEG04191.1"/>
    </source>
</evidence>
<dbReference type="AlphaFoldDB" id="A0A1H5WXH2"/>
<proteinExistence type="predicted"/>
<feature type="transmembrane region" description="Helical" evidence="1">
    <location>
        <begin position="12"/>
        <end position="31"/>
    </location>
</feature>
<dbReference type="Proteomes" id="UP000236738">
    <property type="component" value="Unassembled WGS sequence"/>
</dbReference>
<feature type="transmembrane region" description="Helical" evidence="1">
    <location>
        <begin position="62"/>
        <end position="84"/>
    </location>
</feature>
<dbReference type="OrthoDB" id="839845at2"/>
<accession>A0A1H5WXH2</accession>
<keyword evidence="3" id="KW-1185">Reference proteome</keyword>
<name>A0A1H5WXH2_9FLAO</name>
<evidence type="ECO:0000256" key="1">
    <source>
        <dbReference type="SAM" id="Phobius"/>
    </source>
</evidence>
<protein>
    <submittedName>
        <fullName evidence="2">Uncharacterized protein</fullName>
    </submittedName>
</protein>
<organism evidence="2 3">
    <name type="scientific">Halpernia humi</name>
    <dbReference type="NCBI Taxonomy" id="493375"/>
    <lineage>
        <taxon>Bacteria</taxon>
        <taxon>Pseudomonadati</taxon>
        <taxon>Bacteroidota</taxon>
        <taxon>Flavobacteriia</taxon>
        <taxon>Flavobacteriales</taxon>
        <taxon>Weeksellaceae</taxon>
        <taxon>Chryseobacterium group</taxon>
        <taxon>Halpernia</taxon>
    </lineage>
</organism>
<dbReference type="InterPro" id="IPR044020">
    <property type="entry name" value="DUF5676"/>
</dbReference>
<sequence length="99" mass="10693">MYKLNVKKLGFALGLTGAIIYLGCMLVMATAGKEGSIVFFNSLLHGLDVSTIIRMNVSLSEALLGILQTFILGFIVGAFIAAFYNAQIKTHDIKSTESF</sequence>
<keyword evidence="1" id="KW-0812">Transmembrane</keyword>